<reference evidence="1" key="1">
    <citation type="submission" date="2022-08" db="EMBL/GenBank/DDBJ databases">
        <title>A Global Phylogenomic Analysis of the Shiitake Genus Lentinula.</title>
        <authorList>
            <consortium name="DOE Joint Genome Institute"/>
            <person name="Sierra-Patev S."/>
            <person name="Min B."/>
            <person name="Naranjo-Ortiz M."/>
            <person name="Looney B."/>
            <person name="Konkel Z."/>
            <person name="Slot J.C."/>
            <person name="Sakamoto Y."/>
            <person name="Steenwyk J.L."/>
            <person name="Rokas A."/>
            <person name="Carro J."/>
            <person name="Camarero S."/>
            <person name="Ferreira P."/>
            <person name="Molpeceres G."/>
            <person name="Ruiz-Duenas F.J."/>
            <person name="Serrano A."/>
            <person name="Henrissat B."/>
            <person name="Drula E."/>
            <person name="Hughes K.W."/>
            <person name="Mata J.L."/>
            <person name="Ishikawa N.K."/>
            <person name="Vargas-Isla R."/>
            <person name="Ushijima S."/>
            <person name="Smith C.A."/>
            <person name="Ahrendt S."/>
            <person name="Andreopoulos W."/>
            <person name="He G."/>
            <person name="Labutti K."/>
            <person name="Lipzen A."/>
            <person name="Ng V."/>
            <person name="Riley R."/>
            <person name="Sandor L."/>
            <person name="Barry K."/>
            <person name="Martinez A.T."/>
            <person name="Xiao Y."/>
            <person name="Gibbons J.G."/>
            <person name="Terashima K."/>
            <person name="Grigoriev I.V."/>
            <person name="Hibbett D.S."/>
        </authorList>
    </citation>
    <scope>NUCLEOTIDE SEQUENCE</scope>
    <source>
        <strain evidence="1">RHP3577 ss4</strain>
    </source>
</reference>
<proteinExistence type="predicted"/>
<name>A0ABQ8V6A6_9AGAR</name>
<accession>A0ABQ8V6A6</accession>
<dbReference type="Proteomes" id="UP001150217">
    <property type="component" value="Unassembled WGS sequence"/>
</dbReference>
<evidence type="ECO:0000313" key="1">
    <source>
        <dbReference type="EMBL" id="KAJ4476525.1"/>
    </source>
</evidence>
<sequence>FYSFAHQSRRFMDAYHRGLSGKQAAWAGKMYHGHCVLPDSLMKDMEVANLQ</sequence>
<gene>
    <name evidence="1" type="ORF">C8R41DRAFT_773631</name>
</gene>
<evidence type="ECO:0000313" key="2">
    <source>
        <dbReference type="Proteomes" id="UP001150217"/>
    </source>
</evidence>
<dbReference type="EMBL" id="JANVFT010000070">
    <property type="protein sequence ID" value="KAJ4476525.1"/>
    <property type="molecule type" value="Genomic_DNA"/>
</dbReference>
<comment type="caution">
    <text evidence="1">The sequence shown here is derived from an EMBL/GenBank/DDBJ whole genome shotgun (WGS) entry which is preliminary data.</text>
</comment>
<protein>
    <submittedName>
        <fullName evidence="1">Uncharacterized protein</fullName>
    </submittedName>
</protein>
<keyword evidence="2" id="KW-1185">Reference proteome</keyword>
<organism evidence="1 2">
    <name type="scientific">Lentinula lateritia</name>
    <dbReference type="NCBI Taxonomy" id="40482"/>
    <lineage>
        <taxon>Eukaryota</taxon>
        <taxon>Fungi</taxon>
        <taxon>Dikarya</taxon>
        <taxon>Basidiomycota</taxon>
        <taxon>Agaricomycotina</taxon>
        <taxon>Agaricomycetes</taxon>
        <taxon>Agaricomycetidae</taxon>
        <taxon>Agaricales</taxon>
        <taxon>Marasmiineae</taxon>
        <taxon>Omphalotaceae</taxon>
        <taxon>Lentinula</taxon>
    </lineage>
</organism>
<feature type="non-terminal residue" evidence="1">
    <location>
        <position position="1"/>
    </location>
</feature>